<proteinExistence type="predicted"/>
<evidence type="ECO:0000313" key="3">
    <source>
        <dbReference type="Proteomes" id="UP001281761"/>
    </source>
</evidence>
<sequence>MQINRPHQWISQNSLPSSTSNTDRIIIPESEPFLNFDSLSELTFEDKSAVYNSLVALVQAKYPFNDALQERAVRFLNDLEPEWGEQDLAARLVSDLVSSSAGSSSGFIESILTLLSSLHSTVIEAVLSFLTSILVCSPLAVRLRLVESDLIAAVFATVQPRFLQISGNETIFKRLIETITQGVNLALPAFQNDISITKVVDPFNHREMVFQKVLLPSSHFISFLISNRHILEEVLFGSLMTLLSALLRIGPFHLPTLEFVLTSPITTSFSGCFSIVENTHLLWSIFYDSDLLFRDWKALGPEAIQSWDRMMQALFSEGFEDTTEQMVKHDED</sequence>
<reference evidence="2 3" key="1">
    <citation type="journal article" date="2022" name="bioRxiv">
        <title>Genomics of Preaxostyla Flagellates Illuminates Evolutionary Transitions and the Path Towards Mitochondrial Loss.</title>
        <authorList>
            <person name="Novak L.V.F."/>
            <person name="Treitli S.C."/>
            <person name="Pyrih J."/>
            <person name="Halakuc P."/>
            <person name="Pipaliya S.V."/>
            <person name="Vacek V."/>
            <person name="Brzon O."/>
            <person name="Soukal P."/>
            <person name="Eme L."/>
            <person name="Dacks J.B."/>
            <person name="Karnkowska A."/>
            <person name="Elias M."/>
            <person name="Hampl V."/>
        </authorList>
    </citation>
    <scope>NUCLEOTIDE SEQUENCE [LARGE SCALE GENOMIC DNA]</scope>
    <source>
        <strain evidence="2">NAU3</strain>
        <tissue evidence="2">Gut</tissue>
    </source>
</reference>
<name>A0ABQ9XTN9_9EUKA</name>
<accession>A0ABQ9XTN9</accession>
<dbReference type="Proteomes" id="UP001281761">
    <property type="component" value="Unassembled WGS sequence"/>
</dbReference>
<organism evidence="2 3">
    <name type="scientific">Blattamonas nauphoetae</name>
    <dbReference type="NCBI Taxonomy" id="2049346"/>
    <lineage>
        <taxon>Eukaryota</taxon>
        <taxon>Metamonada</taxon>
        <taxon>Preaxostyla</taxon>
        <taxon>Oxymonadida</taxon>
        <taxon>Blattamonas</taxon>
    </lineage>
</organism>
<gene>
    <name evidence="2" type="ORF">BLNAU_10183</name>
</gene>
<evidence type="ECO:0000256" key="1">
    <source>
        <dbReference type="SAM" id="MobiDB-lite"/>
    </source>
</evidence>
<evidence type="ECO:0000313" key="2">
    <source>
        <dbReference type="EMBL" id="KAK2954853.1"/>
    </source>
</evidence>
<feature type="region of interest" description="Disordered" evidence="1">
    <location>
        <begin position="1"/>
        <end position="21"/>
    </location>
</feature>
<comment type="caution">
    <text evidence="2">The sequence shown here is derived from an EMBL/GenBank/DDBJ whole genome shotgun (WGS) entry which is preliminary data.</text>
</comment>
<keyword evidence="3" id="KW-1185">Reference proteome</keyword>
<dbReference type="EMBL" id="JARBJD010000073">
    <property type="protein sequence ID" value="KAK2954853.1"/>
    <property type="molecule type" value="Genomic_DNA"/>
</dbReference>
<protein>
    <submittedName>
        <fullName evidence="2">Uncharacterized protein</fullName>
    </submittedName>
</protein>